<feature type="region of interest" description="Disordered" evidence="6">
    <location>
        <begin position="323"/>
        <end position="347"/>
    </location>
</feature>
<dbReference type="Proteomes" id="UP000053599">
    <property type="component" value="Unassembled WGS sequence"/>
</dbReference>
<evidence type="ECO:0000256" key="4">
    <source>
        <dbReference type="ARBA" id="ARBA00014848"/>
    </source>
</evidence>
<reference evidence="7 8" key="1">
    <citation type="submission" date="2015-01" db="EMBL/GenBank/DDBJ databases">
        <title>The Genome Sequence of Exophiala sideris CBS121828.</title>
        <authorList>
            <consortium name="The Broad Institute Genomics Platform"/>
            <person name="Cuomo C."/>
            <person name="de Hoog S."/>
            <person name="Gorbushina A."/>
            <person name="Stielow B."/>
            <person name="Teixiera M."/>
            <person name="Abouelleil A."/>
            <person name="Chapman S.B."/>
            <person name="Priest M."/>
            <person name="Young S.K."/>
            <person name="Wortman J."/>
            <person name="Nusbaum C."/>
            <person name="Birren B."/>
        </authorList>
    </citation>
    <scope>NUCLEOTIDE SEQUENCE [LARGE SCALE GENOMIC DNA]</scope>
    <source>
        <strain evidence="7 8">CBS 121828</strain>
    </source>
</reference>
<feature type="compositionally biased region" description="Acidic residues" evidence="6">
    <location>
        <begin position="10"/>
        <end position="20"/>
    </location>
</feature>
<protein>
    <recommendedName>
        <fullName evidence="4">Histone transcription regulator 3 homolog</fullName>
    </recommendedName>
</protein>
<feature type="compositionally biased region" description="Basic and acidic residues" evidence="6">
    <location>
        <begin position="1839"/>
        <end position="1859"/>
    </location>
</feature>
<feature type="region of interest" description="Disordered" evidence="6">
    <location>
        <begin position="363"/>
        <end position="401"/>
    </location>
</feature>
<feature type="region of interest" description="Disordered" evidence="6">
    <location>
        <begin position="74"/>
        <end position="101"/>
    </location>
</feature>
<sequence length="1982" mass="221464">MSGFTALNVEPEDTFEDEVDDTKEIQLEEAFKLYQNALKLHSQGPQYFQEALDAYHDLLQSEVLKYPEALSDYGQDETEDDQTAGPAQADPATVPLLPSSAADSSASSIPQLLYLTFKNRGQFVLDVARHELPNKKGSKAEICRYYAKSCSESIRNFAKALERDDSDLDLWKKAARVADVLSSQRVARFCLESVLAGDDEDTEQAIDLSGLDEAFAAGELEEVIELLQDDLSRLRRSDVKPKDKLLAALRKTNDPYPFLPNRSKTLEYLDDCNRPQAPAVSATTLNSTDYLSLGHAIQEAILGIQDGHTKLTSTTTIKVEIPSLASNGDTRPAPAISDADGVDVGDAPKEDRVMQDVAMSVTENPSIAHPHADQVSSPDKYLSENVAPGEQAGQAADGVDDENTIEVLSAIPAVRDDTAAASRKRSSTVAGNEEPEGRTKSKRLRARESLIDLAAHEDETVHEDSQVFSDQLVYYQQADQAAFDVINSLLAKFDLKLHLSAEEAKQSFWQGITAPDKTNGIDKDVTLLNDFRNALMNWSDEKSQALLQGHGSQDFVEKSTGMTLFLQHSKTGSMKGNAQSVSSNEGALLSTVKRINVQQTNIYDAAYYWLLSALSSTTVGSATTASSYMTETWPEEMKTTIVQLAMATDSYLHERLRQSFSSLVHSTQGVAIEDSSTVSGQFTFVQTLFEIHLDIYAAITNPSSEVNHEARTRQGDRLKRWASLADDFMHLYIAQHHKSELTDPLILRFIWTSTTYATLAEEVDKTHVLLCLEDLKALLQRADAPPVLLPNSAAMPVISVEAVDQEISRLSTLDFFTGVFDSDNSDPVAVIEKLEPILETSTRVAAKEPSELDMSNKPATQEEQLIKFLESGDAALRLFLWRRLQNAYTAISYTPRVISCLLRAIETCLNELYTTRHRDLDESSRQISTLKWLRDIDELMVKVLVKLNNEPRGFECVDDAHLSSSLKTVTAIVKVLYGFVIHEDSIRVGQTSPPQLKGAASTKSYDKSKDRLKEMLVRAWTLQYFLVKEATVQDPASYARSADDLAEYLCTVHHSLGIRHYCKYANKSFVKLVKNELGSLKTEQDYSADMAQVFFDLYQLRFAVGIGDMNHACPTENMDKKTAWSLIPTVMHYVEKLNIKDLIKSELKGTIEKVQQALGTVKSTPSMSYNKRIISAYLKSSVNANELFRCIRGIGDLPTRAVHSDTQDAASSGWYFLLGHMSLAKYKSAKRVTPTPTDELDIAASFFRQDLDHDIDKWETWYRLAQVYEAKIEDDLIWNSTKLNDSRSDIALLERQAIHCYIMSTAIAMRSADDTPGTAQKIQEMFAEFATRLYASSRPPLNMEAYKTDKHMRHMSSILDQTMSKQPYHTPIGEYSLWHFAAYLLSRKLTDKSKPWTTHYTHAKCLWKMFRHPENRGRIVVEDVIDSIVEAIHALPLKKDKSNEPLLEPHFKLVSIIHKMVKLGALTPTQGQEYMQATRYAVGVHLPEDEQGVDWETYILDILHKLEHADKSNWHHRITARAAHVLYDDDPTLAGALGAKHEFTKQIFTKTMTLQVWKPENERPGRHYVYTGQYVAFFVHLLEQLSDRANLDQLVRRIRRKTTDFLDHGKVWEEVVTAFVRSLRRLGKIAEGRERALFDGMNHEEFTKKSEQLETWSHDPDTSSIYLDIMKDAIDLKRLNNSLMKGPLIDDLIGDSYASLYDEYVKQLPPEEQPRPQTPPFPQGTFINMTADLAAGGDADAERARLSSMLRAQGDGAPDGPLALSISAPVGLGLQNSPQPPSTTIGPSEIQSAPARPGRTKTVTRREIQRKAEAAIVKPPPIKTPILGKRPIVEIPARATHEESPFDRRMGDVKEEGAEGSKASSRRGSVQDSADGEADGEDNSGSELSEVDDMDDEKKQLLTELEKAQEQADGNEADEEGDGDGDDAGDEEESNEDKESDQQDEEMADAAEEVEIQDSQEVKTAPETPAEDEEPDFHEARE</sequence>
<gene>
    <name evidence="7" type="ORF">PV11_06922</name>
</gene>
<accession>A0A0D1WVZ5</accession>
<feature type="compositionally biased region" description="Basic and acidic residues" evidence="6">
    <location>
        <begin position="1896"/>
        <end position="1910"/>
    </location>
</feature>
<feature type="compositionally biased region" description="Polar residues" evidence="6">
    <location>
        <begin position="1774"/>
        <end position="1791"/>
    </location>
</feature>
<evidence type="ECO:0000256" key="3">
    <source>
        <dbReference type="ARBA" id="ARBA00007335"/>
    </source>
</evidence>
<feature type="region of interest" description="Disordered" evidence="6">
    <location>
        <begin position="1"/>
        <end position="20"/>
    </location>
</feature>
<dbReference type="GO" id="GO:0005634">
    <property type="term" value="C:nucleus"/>
    <property type="evidence" value="ECO:0007669"/>
    <property type="project" value="UniProtKB-SubCell"/>
</dbReference>
<evidence type="ECO:0000256" key="1">
    <source>
        <dbReference type="ARBA" id="ARBA00002687"/>
    </source>
</evidence>
<dbReference type="STRING" id="1016849.A0A0D1WVZ5"/>
<dbReference type="GO" id="GO:0031491">
    <property type="term" value="F:nucleosome binding"/>
    <property type="evidence" value="ECO:0007669"/>
    <property type="project" value="TreeGrafter"/>
</dbReference>
<dbReference type="PANTHER" id="PTHR15502:SF7">
    <property type="entry name" value="CALCINEURIN-BINDING PROTEIN CABIN-1"/>
    <property type="match status" value="1"/>
</dbReference>
<evidence type="ECO:0000256" key="6">
    <source>
        <dbReference type="SAM" id="MobiDB-lite"/>
    </source>
</evidence>
<dbReference type="EMBL" id="KN846953">
    <property type="protein sequence ID" value="KIV79356.1"/>
    <property type="molecule type" value="Genomic_DNA"/>
</dbReference>
<evidence type="ECO:0000256" key="2">
    <source>
        <dbReference type="ARBA" id="ARBA00004123"/>
    </source>
</evidence>
<feature type="region of interest" description="Disordered" evidence="6">
    <location>
        <begin position="416"/>
        <end position="444"/>
    </location>
</feature>
<evidence type="ECO:0000256" key="5">
    <source>
        <dbReference type="ARBA" id="ARBA00023242"/>
    </source>
</evidence>
<dbReference type="OrthoDB" id="77564at2759"/>
<dbReference type="InterPro" id="IPR033053">
    <property type="entry name" value="Hir3/CABIN1"/>
</dbReference>
<feature type="compositionally biased region" description="Polar residues" evidence="6">
    <location>
        <begin position="1862"/>
        <end position="1872"/>
    </location>
</feature>
<comment type="function">
    <text evidence="1">Has a role in a nucleosome assembly pathway that is required for the integrity of heterochromatin and proper chromosome segregation.</text>
</comment>
<feature type="compositionally biased region" description="Acidic residues" evidence="6">
    <location>
        <begin position="1913"/>
        <end position="1958"/>
    </location>
</feature>
<feature type="region of interest" description="Disordered" evidence="6">
    <location>
        <begin position="1774"/>
        <end position="1806"/>
    </location>
</feature>
<keyword evidence="5" id="KW-0539">Nucleus</keyword>
<dbReference type="HOGENOM" id="CLU_001419_0_0_1"/>
<comment type="similarity">
    <text evidence="3">Belongs to the HIR3 family.</text>
</comment>
<proteinExistence type="inferred from homology"/>
<dbReference type="PANTHER" id="PTHR15502">
    <property type="entry name" value="CALCINEURIN-BINDING PROTEIN CABIN 1-RELATED"/>
    <property type="match status" value="1"/>
</dbReference>
<evidence type="ECO:0000313" key="7">
    <source>
        <dbReference type="EMBL" id="KIV79356.1"/>
    </source>
</evidence>
<dbReference type="GO" id="GO:0000417">
    <property type="term" value="C:HIR complex"/>
    <property type="evidence" value="ECO:0007669"/>
    <property type="project" value="TreeGrafter"/>
</dbReference>
<feature type="compositionally biased region" description="Acidic residues" evidence="6">
    <location>
        <begin position="1874"/>
        <end position="1895"/>
    </location>
</feature>
<feature type="region of interest" description="Disordered" evidence="6">
    <location>
        <begin position="1827"/>
        <end position="1982"/>
    </location>
</feature>
<name>A0A0D1WVZ5_9EURO</name>
<comment type="subcellular location">
    <subcellularLocation>
        <location evidence="2">Nucleus</location>
    </subcellularLocation>
</comment>
<evidence type="ECO:0000313" key="8">
    <source>
        <dbReference type="Proteomes" id="UP000053599"/>
    </source>
</evidence>
<dbReference type="GO" id="GO:0006325">
    <property type="term" value="P:chromatin organization"/>
    <property type="evidence" value="ECO:0007669"/>
    <property type="project" value="InterPro"/>
</dbReference>
<organism evidence="7 8">
    <name type="scientific">Exophiala sideris</name>
    <dbReference type="NCBI Taxonomy" id="1016849"/>
    <lineage>
        <taxon>Eukaryota</taxon>
        <taxon>Fungi</taxon>
        <taxon>Dikarya</taxon>
        <taxon>Ascomycota</taxon>
        <taxon>Pezizomycotina</taxon>
        <taxon>Eurotiomycetes</taxon>
        <taxon>Chaetothyriomycetidae</taxon>
        <taxon>Chaetothyriales</taxon>
        <taxon>Herpotrichiellaceae</taxon>
        <taxon>Exophiala</taxon>
    </lineage>
</organism>